<keyword evidence="2" id="KW-1133">Transmembrane helix</keyword>
<evidence type="ECO:0000313" key="3">
    <source>
        <dbReference type="EMBL" id="KAK7056475.1"/>
    </source>
</evidence>
<dbReference type="Proteomes" id="UP001383192">
    <property type="component" value="Unassembled WGS sequence"/>
</dbReference>
<organism evidence="3 4">
    <name type="scientific">Paramarasmius palmivorus</name>
    <dbReference type="NCBI Taxonomy" id="297713"/>
    <lineage>
        <taxon>Eukaryota</taxon>
        <taxon>Fungi</taxon>
        <taxon>Dikarya</taxon>
        <taxon>Basidiomycota</taxon>
        <taxon>Agaricomycotina</taxon>
        <taxon>Agaricomycetes</taxon>
        <taxon>Agaricomycetidae</taxon>
        <taxon>Agaricales</taxon>
        <taxon>Marasmiineae</taxon>
        <taxon>Marasmiaceae</taxon>
        <taxon>Paramarasmius</taxon>
    </lineage>
</organism>
<dbReference type="PANTHER" id="PTHR48081">
    <property type="entry name" value="AB HYDROLASE SUPERFAMILY PROTEIN C4A8.06C"/>
    <property type="match status" value="1"/>
</dbReference>
<evidence type="ECO:0000256" key="1">
    <source>
        <dbReference type="ARBA" id="ARBA00022801"/>
    </source>
</evidence>
<accession>A0AAW0DXF7</accession>
<evidence type="ECO:0000256" key="2">
    <source>
        <dbReference type="SAM" id="Phobius"/>
    </source>
</evidence>
<dbReference type="InterPro" id="IPR029058">
    <property type="entry name" value="AB_hydrolase_fold"/>
</dbReference>
<feature type="transmembrane region" description="Helical" evidence="2">
    <location>
        <begin position="110"/>
        <end position="134"/>
    </location>
</feature>
<dbReference type="InterPro" id="IPR050300">
    <property type="entry name" value="GDXG_lipolytic_enzyme"/>
</dbReference>
<dbReference type="Gene3D" id="3.40.50.1820">
    <property type="entry name" value="alpha/beta hydrolase"/>
    <property type="match status" value="1"/>
</dbReference>
<proteinExistence type="predicted"/>
<dbReference type="Pfam" id="PF10340">
    <property type="entry name" value="Say1_Mug180"/>
    <property type="match status" value="1"/>
</dbReference>
<protein>
    <recommendedName>
        <fullName evidence="5">Alpha/beta hydrolase fold-3 domain-containing protein</fullName>
    </recommendedName>
</protein>
<keyword evidence="2" id="KW-0812">Transmembrane</keyword>
<feature type="transmembrane region" description="Helical" evidence="2">
    <location>
        <begin position="12"/>
        <end position="32"/>
    </location>
</feature>
<gene>
    <name evidence="3" type="ORF">VNI00_003030</name>
</gene>
<dbReference type="InterPro" id="IPR019436">
    <property type="entry name" value="Say1-like"/>
</dbReference>
<dbReference type="EMBL" id="JAYKXP010000007">
    <property type="protein sequence ID" value="KAK7056475.1"/>
    <property type="molecule type" value="Genomic_DNA"/>
</dbReference>
<dbReference type="GO" id="GO:0016787">
    <property type="term" value="F:hydrolase activity"/>
    <property type="evidence" value="ECO:0007669"/>
    <property type="project" value="UniProtKB-KW"/>
</dbReference>
<sequence>MKPPTIWEKLSLLPKSLPLPVILAYTALISLFKRNKAKTKHQKTLARVLNERTVRYLTSNISVPQLQWASPSTTGLYRQWTKKQKIPQAVEYTPEDVAVMWIGPKDAKDIIVVAHGGGYMLAVSDFMLIFWHYVRRELQRKGHETSIVFFEYSIYPNTFPTQLKQYIHTLNYILTSQPTANIHLAGDSAGANLNLQLFTHTVRPVTNSDADVPASPLASADNAKRIKNVLLISPWTSLGLPAPERPNEEDVDIFAPETISRWGKLYLEKANQEHLPYIRFTRDFGFAFKGISAYIPNSRVYIFVGAKEILREDGLGVYGVLKTELSGPESEGDKVFLELQEDGVHDDPMVHVATGKELSDVGKGLVDWLAAGL</sequence>
<reference evidence="3 4" key="1">
    <citation type="submission" date="2024-01" db="EMBL/GenBank/DDBJ databases">
        <title>A draft genome for a cacao thread blight-causing isolate of Paramarasmius palmivorus.</title>
        <authorList>
            <person name="Baruah I.K."/>
            <person name="Bukari Y."/>
            <person name="Amoako-Attah I."/>
            <person name="Meinhardt L.W."/>
            <person name="Bailey B.A."/>
            <person name="Cohen S.P."/>
        </authorList>
    </citation>
    <scope>NUCLEOTIDE SEQUENCE [LARGE SCALE GENOMIC DNA]</scope>
    <source>
        <strain evidence="3 4">GH-12</strain>
    </source>
</reference>
<name>A0AAW0DXF7_9AGAR</name>
<evidence type="ECO:0008006" key="5">
    <source>
        <dbReference type="Google" id="ProtNLM"/>
    </source>
</evidence>
<comment type="caution">
    <text evidence="3">The sequence shown here is derived from an EMBL/GenBank/DDBJ whole genome shotgun (WGS) entry which is preliminary data.</text>
</comment>
<keyword evidence="1" id="KW-0378">Hydrolase</keyword>
<evidence type="ECO:0000313" key="4">
    <source>
        <dbReference type="Proteomes" id="UP001383192"/>
    </source>
</evidence>
<dbReference type="AlphaFoldDB" id="A0AAW0DXF7"/>
<dbReference type="SUPFAM" id="SSF53474">
    <property type="entry name" value="alpha/beta-Hydrolases"/>
    <property type="match status" value="1"/>
</dbReference>
<dbReference type="PANTHER" id="PTHR48081:SF31">
    <property type="entry name" value="STERYL ACETYL HYDROLASE MUG81-RELATED"/>
    <property type="match status" value="1"/>
</dbReference>
<keyword evidence="4" id="KW-1185">Reference proteome</keyword>
<keyword evidence="2" id="KW-0472">Membrane</keyword>